<dbReference type="RefSeq" id="WP_285631067.1">
    <property type="nucleotide sequence ID" value="NZ_BAAAUK010000003.1"/>
</dbReference>
<dbReference type="PROSITE" id="PS51257">
    <property type="entry name" value="PROKAR_LIPOPROTEIN"/>
    <property type="match status" value="1"/>
</dbReference>
<proteinExistence type="predicted"/>
<reference evidence="2" key="1">
    <citation type="submission" date="2022-08" db="EMBL/GenBank/DDBJ databases">
        <title>Draft genome sequence of Microbacterium arabinogalactanolyticum JCM 9171.</title>
        <authorList>
            <person name="Fujita K."/>
            <person name="Ishiwata A."/>
            <person name="Fushinobu S."/>
        </authorList>
    </citation>
    <scope>NUCLEOTIDE SEQUENCE</scope>
    <source>
        <strain evidence="2">JCM 9171</strain>
    </source>
</reference>
<comment type="caution">
    <text evidence="2">The sequence shown here is derived from an EMBL/GenBank/DDBJ whole genome shotgun (WGS) entry which is preliminary data.</text>
</comment>
<evidence type="ECO:0000313" key="2">
    <source>
        <dbReference type="EMBL" id="GLC83994.1"/>
    </source>
</evidence>
<organism evidence="2 3">
    <name type="scientific">Microbacterium arabinogalactanolyticum</name>
    <dbReference type="NCBI Taxonomy" id="69365"/>
    <lineage>
        <taxon>Bacteria</taxon>
        <taxon>Bacillati</taxon>
        <taxon>Actinomycetota</taxon>
        <taxon>Actinomycetes</taxon>
        <taxon>Micrococcales</taxon>
        <taxon>Microbacteriaceae</taxon>
        <taxon>Microbacterium</taxon>
    </lineage>
</organism>
<dbReference type="Proteomes" id="UP001165068">
    <property type="component" value="Unassembled WGS sequence"/>
</dbReference>
<evidence type="ECO:0000313" key="3">
    <source>
        <dbReference type="Proteomes" id="UP001165068"/>
    </source>
</evidence>
<evidence type="ECO:0008006" key="4">
    <source>
        <dbReference type="Google" id="ProtNLM"/>
    </source>
</evidence>
<gene>
    <name evidence="2" type="ORF">MIAR_05820</name>
</gene>
<sequence length="149" mass="16072">MNTRPVIRALALGAILLPAALLATGCSSVIDVVVHHQQDLTFEDRAAMKEGWNRFEEWVPADATHIIGTAGTDGPHAAIMFRSEEDLDPAVCAEVPRRSAPVYALKDAPAVYEMDKVFACGDWSVVRTDDGWLGWTPNAPDEAAESPAS</sequence>
<keyword evidence="1" id="KW-0732">Signal</keyword>
<evidence type="ECO:0000256" key="1">
    <source>
        <dbReference type="SAM" id="SignalP"/>
    </source>
</evidence>
<feature type="chain" id="PRO_5046812519" description="Lipoprotein" evidence="1">
    <location>
        <begin position="24"/>
        <end position="149"/>
    </location>
</feature>
<protein>
    <recommendedName>
        <fullName evidence="4">Lipoprotein</fullName>
    </recommendedName>
</protein>
<keyword evidence="3" id="KW-1185">Reference proteome</keyword>
<accession>A0ABQ5NDW2</accession>
<name>A0ABQ5NDW2_9MICO</name>
<feature type="signal peptide" evidence="1">
    <location>
        <begin position="1"/>
        <end position="23"/>
    </location>
</feature>
<dbReference type="EMBL" id="BRZC01000003">
    <property type="protein sequence ID" value="GLC83994.1"/>
    <property type="molecule type" value="Genomic_DNA"/>
</dbReference>